<gene>
    <name evidence="1" type="ORF">AFUS01_LOCUS2111</name>
</gene>
<dbReference type="EMBL" id="CAJVCH010012015">
    <property type="protein sequence ID" value="CAG7672391.1"/>
    <property type="molecule type" value="Genomic_DNA"/>
</dbReference>
<sequence>MVEMRKEYARLESFFGLKGWSKSYISPLALARTGFRYLGEDDKVQCVYCGVTLQNWKIGDDPWKEHR</sequence>
<name>A0A8J2J540_9HEXA</name>
<dbReference type="Pfam" id="PF00653">
    <property type="entry name" value="BIR"/>
    <property type="match status" value="1"/>
</dbReference>
<reference evidence="1" key="1">
    <citation type="submission" date="2021-06" db="EMBL/GenBank/DDBJ databases">
        <authorList>
            <person name="Hodson N. C."/>
            <person name="Mongue J. A."/>
            <person name="Jaron S. K."/>
        </authorList>
    </citation>
    <scope>NUCLEOTIDE SEQUENCE</scope>
</reference>
<dbReference type="InterPro" id="IPR050784">
    <property type="entry name" value="IAP"/>
</dbReference>
<comment type="caution">
    <text evidence="1">The sequence shown here is derived from an EMBL/GenBank/DDBJ whole genome shotgun (WGS) entry which is preliminary data.</text>
</comment>
<dbReference type="PROSITE" id="PS50143">
    <property type="entry name" value="BIR_REPEAT_2"/>
    <property type="match status" value="1"/>
</dbReference>
<organism evidence="1 2">
    <name type="scientific">Allacma fusca</name>
    <dbReference type="NCBI Taxonomy" id="39272"/>
    <lineage>
        <taxon>Eukaryota</taxon>
        <taxon>Metazoa</taxon>
        <taxon>Ecdysozoa</taxon>
        <taxon>Arthropoda</taxon>
        <taxon>Hexapoda</taxon>
        <taxon>Collembola</taxon>
        <taxon>Symphypleona</taxon>
        <taxon>Sminthuridae</taxon>
        <taxon>Allacma</taxon>
    </lineage>
</organism>
<protein>
    <submittedName>
        <fullName evidence="1">Uncharacterized protein</fullName>
    </submittedName>
</protein>
<accession>A0A8J2J540</accession>
<feature type="non-terminal residue" evidence="1">
    <location>
        <position position="1"/>
    </location>
</feature>
<dbReference type="PANTHER" id="PTHR10044:SF139">
    <property type="entry name" value="DEATH-ASSOCIATED INHIBITOR OF APOPTOSIS 2"/>
    <property type="match status" value="1"/>
</dbReference>
<proteinExistence type="predicted"/>
<dbReference type="OrthoDB" id="5855668at2759"/>
<dbReference type="Proteomes" id="UP000708208">
    <property type="component" value="Unassembled WGS sequence"/>
</dbReference>
<dbReference type="CDD" id="cd00022">
    <property type="entry name" value="BIR"/>
    <property type="match status" value="1"/>
</dbReference>
<dbReference type="InterPro" id="IPR001370">
    <property type="entry name" value="BIR_rpt"/>
</dbReference>
<keyword evidence="2" id="KW-1185">Reference proteome</keyword>
<dbReference type="AlphaFoldDB" id="A0A8J2J540"/>
<evidence type="ECO:0000313" key="1">
    <source>
        <dbReference type="EMBL" id="CAG7672391.1"/>
    </source>
</evidence>
<dbReference type="PANTHER" id="PTHR10044">
    <property type="entry name" value="INHIBITOR OF APOPTOSIS"/>
    <property type="match status" value="1"/>
</dbReference>
<dbReference type="GO" id="GO:0005737">
    <property type="term" value="C:cytoplasm"/>
    <property type="evidence" value="ECO:0007669"/>
    <property type="project" value="TreeGrafter"/>
</dbReference>
<dbReference type="SMART" id="SM00238">
    <property type="entry name" value="BIR"/>
    <property type="match status" value="1"/>
</dbReference>
<dbReference type="GO" id="GO:0005634">
    <property type="term" value="C:nucleus"/>
    <property type="evidence" value="ECO:0007669"/>
    <property type="project" value="TreeGrafter"/>
</dbReference>
<evidence type="ECO:0000313" key="2">
    <source>
        <dbReference type="Proteomes" id="UP000708208"/>
    </source>
</evidence>